<evidence type="ECO:0000256" key="2">
    <source>
        <dbReference type="ARBA" id="ARBA00022490"/>
    </source>
</evidence>
<dbReference type="AlphaFoldDB" id="A0A815WQ40"/>
<dbReference type="EMBL" id="CAJNOG010004915">
    <property type="protein sequence ID" value="CAF1546281.1"/>
    <property type="molecule type" value="Genomic_DNA"/>
</dbReference>
<evidence type="ECO:0000256" key="3">
    <source>
        <dbReference type="SAM" id="MobiDB-lite"/>
    </source>
</evidence>
<dbReference type="PANTHER" id="PTHR46006">
    <property type="entry name" value="RHO GUANINE NUCLEOTIDE EXCHANGE FACTOR AT 64C, ISOFORM A"/>
    <property type="match status" value="1"/>
</dbReference>
<organism evidence="5 6">
    <name type="scientific">Adineta steineri</name>
    <dbReference type="NCBI Taxonomy" id="433720"/>
    <lineage>
        <taxon>Eukaryota</taxon>
        <taxon>Metazoa</taxon>
        <taxon>Spiralia</taxon>
        <taxon>Gnathifera</taxon>
        <taxon>Rotifera</taxon>
        <taxon>Eurotatoria</taxon>
        <taxon>Bdelloidea</taxon>
        <taxon>Adinetida</taxon>
        <taxon>Adinetidae</taxon>
        <taxon>Adineta</taxon>
    </lineage>
</organism>
<feature type="region of interest" description="Disordered" evidence="3">
    <location>
        <begin position="13"/>
        <end position="41"/>
    </location>
</feature>
<feature type="non-terminal residue" evidence="5">
    <location>
        <position position="1"/>
    </location>
</feature>
<name>A0A815WQ40_9BILA</name>
<gene>
    <name evidence="5" type="ORF">JYZ213_LOCUS46011</name>
</gene>
<reference evidence="5" key="1">
    <citation type="submission" date="2021-02" db="EMBL/GenBank/DDBJ databases">
        <authorList>
            <person name="Nowell W R."/>
        </authorList>
    </citation>
    <scope>NUCLEOTIDE SEQUENCE</scope>
</reference>
<feature type="domain" description="DH" evidence="4">
    <location>
        <begin position="42"/>
        <end position="134"/>
    </location>
</feature>
<dbReference type="PROSITE" id="PS50010">
    <property type="entry name" value="DH_2"/>
    <property type="match status" value="1"/>
</dbReference>
<dbReference type="Pfam" id="PF00621">
    <property type="entry name" value="RhoGEF"/>
    <property type="match status" value="1"/>
</dbReference>
<keyword evidence="2" id="KW-0963">Cytoplasm</keyword>
<evidence type="ECO:0000256" key="1">
    <source>
        <dbReference type="ARBA" id="ARBA00004496"/>
    </source>
</evidence>
<dbReference type="Proteomes" id="UP000663845">
    <property type="component" value="Unassembled WGS sequence"/>
</dbReference>
<dbReference type="InterPro" id="IPR035899">
    <property type="entry name" value="DBL_dom_sf"/>
</dbReference>
<dbReference type="InterPro" id="IPR000219">
    <property type="entry name" value="DH_dom"/>
</dbReference>
<sequence>SSVQVHITPRTPISTKSPLIITPSSNENSSSSSSQTLPSNPSRISAIRELIETEQRYVDDLLIVANDFIKPLNNARILSDYEIEQLFINWYNLIALNSSLLNAFHEQVNYKEELSSSENGVIMRTPRSASLSNIQLLAQVCIHIYI</sequence>
<evidence type="ECO:0000313" key="6">
    <source>
        <dbReference type="Proteomes" id="UP000663845"/>
    </source>
</evidence>
<dbReference type="SUPFAM" id="SSF48065">
    <property type="entry name" value="DBL homology domain (DH-domain)"/>
    <property type="match status" value="1"/>
</dbReference>
<comment type="subcellular location">
    <subcellularLocation>
        <location evidence="1">Cytoplasm</location>
    </subcellularLocation>
</comment>
<evidence type="ECO:0000313" key="5">
    <source>
        <dbReference type="EMBL" id="CAF1546281.1"/>
    </source>
</evidence>
<protein>
    <recommendedName>
        <fullName evidence="4">DH domain-containing protein</fullName>
    </recommendedName>
</protein>
<dbReference type="InterPro" id="IPR051480">
    <property type="entry name" value="Endocytic_GEF_Adapter"/>
</dbReference>
<dbReference type="GO" id="GO:0035025">
    <property type="term" value="P:positive regulation of Rho protein signal transduction"/>
    <property type="evidence" value="ECO:0007669"/>
    <property type="project" value="TreeGrafter"/>
</dbReference>
<dbReference type="Gene3D" id="1.20.900.10">
    <property type="entry name" value="Dbl homology (DH) domain"/>
    <property type="match status" value="1"/>
</dbReference>
<dbReference type="GO" id="GO:0005085">
    <property type="term" value="F:guanyl-nucleotide exchange factor activity"/>
    <property type="evidence" value="ECO:0007669"/>
    <property type="project" value="InterPro"/>
</dbReference>
<accession>A0A815WQ40</accession>
<evidence type="ECO:0000259" key="4">
    <source>
        <dbReference type="PROSITE" id="PS50010"/>
    </source>
</evidence>
<comment type="caution">
    <text evidence="5">The sequence shown here is derived from an EMBL/GenBank/DDBJ whole genome shotgun (WGS) entry which is preliminary data.</text>
</comment>
<proteinExistence type="predicted"/>
<dbReference type="GO" id="GO:0005737">
    <property type="term" value="C:cytoplasm"/>
    <property type="evidence" value="ECO:0007669"/>
    <property type="project" value="UniProtKB-SubCell"/>
</dbReference>
<feature type="compositionally biased region" description="Low complexity" evidence="3">
    <location>
        <begin position="23"/>
        <end position="41"/>
    </location>
</feature>
<dbReference type="PANTHER" id="PTHR46006:SF6">
    <property type="entry name" value="INTERSECTIN-2 ISOFORM X1"/>
    <property type="match status" value="1"/>
</dbReference>